<evidence type="ECO:0000256" key="3">
    <source>
        <dbReference type="ARBA" id="ARBA00022692"/>
    </source>
</evidence>
<feature type="transmembrane region" description="Helical" evidence="6">
    <location>
        <begin position="34"/>
        <end position="57"/>
    </location>
</feature>
<evidence type="ECO:0000259" key="7">
    <source>
        <dbReference type="Pfam" id="PF06271"/>
    </source>
</evidence>
<evidence type="ECO:0000256" key="1">
    <source>
        <dbReference type="ARBA" id="ARBA00004651"/>
    </source>
</evidence>
<accession>A0A0F3NDA1</accession>
<organism evidence="8 9">
    <name type="scientific">Ehrlichia cf. muris str. EmCRT</name>
    <dbReference type="NCBI Taxonomy" id="1359167"/>
    <lineage>
        <taxon>Bacteria</taxon>
        <taxon>Pseudomonadati</taxon>
        <taxon>Pseudomonadota</taxon>
        <taxon>Alphaproteobacteria</taxon>
        <taxon>Rickettsiales</taxon>
        <taxon>Anaplasmataceae</taxon>
        <taxon>Ehrlichia</taxon>
    </lineage>
</organism>
<dbReference type="PANTHER" id="PTHR36115">
    <property type="entry name" value="PROLINE-RICH ANTIGEN HOMOLOG-RELATED"/>
    <property type="match status" value="1"/>
</dbReference>
<dbReference type="GO" id="GO:0005886">
    <property type="term" value="C:plasma membrane"/>
    <property type="evidence" value="ECO:0007669"/>
    <property type="project" value="UniProtKB-SubCell"/>
</dbReference>
<reference evidence="8 9" key="1">
    <citation type="submission" date="2015-02" db="EMBL/GenBank/DDBJ databases">
        <title>Genome Sequencing of Rickettsiales.</title>
        <authorList>
            <person name="Daugherty S.C."/>
            <person name="Su Q."/>
            <person name="Abolude K."/>
            <person name="Beier-Sexton M."/>
            <person name="Carlyon J.A."/>
            <person name="Carter R."/>
            <person name="Day N.P."/>
            <person name="Dumler S.J."/>
            <person name="Dyachenko V."/>
            <person name="Godinez A."/>
            <person name="Kurtti T.J."/>
            <person name="Lichay M."/>
            <person name="Mullins K.E."/>
            <person name="Ott S."/>
            <person name="Pappas-Brown V."/>
            <person name="Paris D.H."/>
            <person name="Patel P."/>
            <person name="Richards A.L."/>
            <person name="Sadzewicz L."/>
            <person name="Sears K."/>
            <person name="Seidman D."/>
            <person name="Sengamalay N."/>
            <person name="Stenos J."/>
            <person name="Tallon L.J."/>
            <person name="Vincent G."/>
            <person name="Fraser C.M."/>
            <person name="Munderloh U."/>
            <person name="Dunning-Hotopp J.C."/>
        </authorList>
    </citation>
    <scope>NUCLEOTIDE SEQUENCE [LARGE SCALE GENOMIC DNA]</scope>
    <source>
        <strain evidence="8 9">EmCRT</strain>
    </source>
</reference>
<dbReference type="AlphaFoldDB" id="A0A0F3NDA1"/>
<comment type="caution">
    <text evidence="8">The sequence shown here is derived from an EMBL/GenBank/DDBJ whole genome shotgun (WGS) entry which is preliminary data.</text>
</comment>
<evidence type="ECO:0000256" key="6">
    <source>
        <dbReference type="SAM" id="Phobius"/>
    </source>
</evidence>
<keyword evidence="4 6" id="KW-1133">Transmembrane helix</keyword>
<dbReference type="PATRIC" id="fig|1359167.3.peg.196"/>
<dbReference type="Proteomes" id="UP000033546">
    <property type="component" value="Unassembled WGS sequence"/>
</dbReference>
<evidence type="ECO:0000256" key="4">
    <source>
        <dbReference type="ARBA" id="ARBA00022989"/>
    </source>
</evidence>
<name>A0A0F3NDA1_9RICK</name>
<keyword evidence="2" id="KW-1003">Cell membrane</keyword>
<dbReference type="PANTHER" id="PTHR36115:SF4">
    <property type="entry name" value="MEMBRANE PROTEIN"/>
    <property type="match status" value="1"/>
</dbReference>
<keyword evidence="5 6" id="KW-0472">Membrane</keyword>
<keyword evidence="3 6" id="KW-0812">Transmembrane</keyword>
<evidence type="ECO:0000256" key="2">
    <source>
        <dbReference type="ARBA" id="ARBA00022475"/>
    </source>
</evidence>
<evidence type="ECO:0000313" key="8">
    <source>
        <dbReference type="EMBL" id="KJV66015.1"/>
    </source>
</evidence>
<comment type="subcellular location">
    <subcellularLocation>
        <location evidence="1">Cell membrane</location>
        <topology evidence="1">Multi-pass membrane protein</topology>
    </subcellularLocation>
</comment>
<evidence type="ECO:0000256" key="5">
    <source>
        <dbReference type="ARBA" id="ARBA00023136"/>
    </source>
</evidence>
<proteinExistence type="predicted"/>
<protein>
    <submittedName>
        <fullName evidence="8">RDD family protein</fullName>
    </submittedName>
</protein>
<dbReference type="InterPro" id="IPR010432">
    <property type="entry name" value="RDD"/>
</dbReference>
<feature type="transmembrane region" description="Helical" evidence="6">
    <location>
        <begin position="146"/>
        <end position="165"/>
    </location>
</feature>
<gene>
    <name evidence="8" type="ORF">EMUCRT_0205</name>
</gene>
<feature type="domain" description="RDD" evidence="7">
    <location>
        <begin position="28"/>
        <end position="178"/>
    </location>
</feature>
<sequence>MFLYNYLPFLKKNKQDQDDNKLCYSGGIRRLSSILIDLTILIFILQIIHNVYSYFFMYEQADNTVIKIIEKYKMSAPLTEQEEQIKNRYVYKAICGQIIQIIALYIYATYSWVKFSATLGKFLTGLRVVDATTLQKITLSQSTKRIFGSIVSSLPLCLGILWCNFNKRKQTWHDKIANTVVVTNKSLKNYHNNHNS</sequence>
<dbReference type="InterPro" id="IPR051791">
    <property type="entry name" value="Pra-immunoreactive"/>
</dbReference>
<evidence type="ECO:0000313" key="9">
    <source>
        <dbReference type="Proteomes" id="UP000033546"/>
    </source>
</evidence>
<dbReference type="EMBL" id="LANU01000001">
    <property type="protein sequence ID" value="KJV66015.1"/>
    <property type="molecule type" value="Genomic_DNA"/>
</dbReference>
<feature type="transmembrane region" description="Helical" evidence="6">
    <location>
        <begin position="89"/>
        <end position="108"/>
    </location>
</feature>
<dbReference type="Pfam" id="PF06271">
    <property type="entry name" value="RDD"/>
    <property type="match status" value="1"/>
</dbReference>